<keyword evidence="3" id="KW-1185">Reference proteome</keyword>
<gene>
    <name evidence="2" type="ORF">Q8F55_003890</name>
</gene>
<dbReference type="RefSeq" id="XP_069209835.1">
    <property type="nucleotide sequence ID" value="XM_069352417.1"/>
</dbReference>
<feature type="signal peptide" evidence="1">
    <location>
        <begin position="1"/>
        <end position="18"/>
    </location>
</feature>
<dbReference type="Proteomes" id="UP001565368">
    <property type="component" value="Unassembled WGS sequence"/>
</dbReference>
<proteinExistence type="predicted"/>
<dbReference type="GeneID" id="95984933"/>
<accession>A0ABR3Q600</accession>
<comment type="caution">
    <text evidence="2">The sequence shown here is derived from an EMBL/GenBank/DDBJ whole genome shotgun (WGS) entry which is preliminary data.</text>
</comment>
<name>A0ABR3Q600_9TREE</name>
<evidence type="ECO:0000313" key="2">
    <source>
        <dbReference type="EMBL" id="KAL1409891.1"/>
    </source>
</evidence>
<reference evidence="2 3" key="1">
    <citation type="submission" date="2023-08" db="EMBL/GenBank/DDBJ databases">
        <title>Annotated Genome Sequence of Vanrija albida AlHP1.</title>
        <authorList>
            <person name="Herzog R."/>
        </authorList>
    </citation>
    <scope>NUCLEOTIDE SEQUENCE [LARGE SCALE GENOMIC DNA]</scope>
    <source>
        <strain evidence="2 3">AlHP1</strain>
    </source>
</reference>
<evidence type="ECO:0000256" key="1">
    <source>
        <dbReference type="SAM" id="SignalP"/>
    </source>
</evidence>
<feature type="chain" id="PRO_5045477569" evidence="1">
    <location>
        <begin position="19"/>
        <end position="175"/>
    </location>
</feature>
<organism evidence="2 3">
    <name type="scientific">Vanrija albida</name>
    <dbReference type="NCBI Taxonomy" id="181172"/>
    <lineage>
        <taxon>Eukaryota</taxon>
        <taxon>Fungi</taxon>
        <taxon>Dikarya</taxon>
        <taxon>Basidiomycota</taxon>
        <taxon>Agaricomycotina</taxon>
        <taxon>Tremellomycetes</taxon>
        <taxon>Trichosporonales</taxon>
        <taxon>Trichosporonaceae</taxon>
        <taxon>Vanrija</taxon>
    </lineage>
</organism>
<sequence length="175" mass="18693">MLPRLVLSALVAAVSVVAAPPPNNAIPQLDWAHVDLWSLPLEALHARDYVPERLVARAEPTSLTVTCFNVSSCQGKPVSTASFSNTPKYNTQILLTTGPNDSFGSCRFDSTGDYRAFVQLQGANTKKNRKGIFAAPISAIGTTPPSGSYCLNQDSLSPDRTRPDGRVVVIGRLGP</sequence>
<dbReference type="EMBL" id="JBBXJM010000003">
    <property type="protein sequence ID" value="KAL1409891.1"/>
    <property type="molecule type" value="Genomic_DNA"/>
</dbReference>
<protein>
    <submittedName>
        <fullName evidence="2">Uncharacterized protein</fullName>
    </submittedName>
</protein>
<keyword evidence="1" id="KW-0732">Signal</keyword>
<evidence type="ECO:0000313" key="3">
    <source>
        <dbReference type="Proteomes" id="UP001565368"/>
    </source>
</evidence>